<dbReference type="PANTHER" id="PTHR34045">
    <property type="entry name" value="OS03G0406300 PROTEIN"/>
    <property type="match status" value="1"/>
</dbReference>
<accession>A0AAV6XAR4</accession>
<reference evidence="4" key="1">
    <citation type="submission" date="2019-10" db="EMBL/GenBank/DDBJ databases">
        <authorList>
            <person name="Zhang R."/>
            <person name="Pan Y."/>
            <person name="Wang J."/>
            <person name="Ma R."/>
            <person name="Yu S."/>
        </authorList>
    </citation>
    <scope>NUCLEOTIDE SEQUENCE</scope>
    <source>
        <strain evidence="4">LA-IB0</strain>
        <tissue evidence="4">Leaf</tissue>
    </source>
</reference>
<name>A0AAV6XAR4_9LAMI</name>
<evidence type="ECO:0000256" key="1">
    <source>
        <dbReference type="ARBA" id="ARBA00022604"/>
    </source>
</evidence>
<evidence type="ECO:0000256" key="3">
    <source>
        <dbReference type="SAM" id="MobiDB-lite"/>
    </source>
</evidence>
<keyword evidence="1" id="KW-0341">Growth regulation</keyword>
<dbReference type="PANTHER" id="PTHR34045:SF3">
    <property type="entry name" value="PROTEIN LAZY 4"/>
    <property type="match status" value="1"/>
</dbReference>
<comment type="caution">
    <text evidence="4">The sequence shown here is derived from an EMBL/GenBank/DDBJ whole genome shotgun (WGS) entry which is preliminary data.</text>
</comment>
<evidence type="ECO:0000313" key="4">
    <source>
        <dbReference type="EMBL" id="KAG8376238.1"/>
    </source>
</evidence>
<evidence type="ECO:0000313" key="5">
    <source>
        <dbReference type="Proteomes" id="UP000826271"/>
    </source>
</evidence>
<gene>
    <name evidence="4" type="ORF">BUALT_Bualt09G0042300</name>
</gene>
<feature type="compositionally biased region" description="Basic and acidic residues" evidence="3">
    <location>
        <begin position="197"/>
        <end position="209"/>
    </location>
</feature>
<sequence>MKIFSWMRNKLNGTESSNKPNQEPISHQMMRQSCKEEFSDWPNGLLAIGTFGNNNIRDSDKTAQGFGEVDNNNLSDCDEKKIDENISEQQQNTSLVHREEKDHIRLDNKTKNGIGRKSLSFLLKKALICGGGFVTSPVLSPTLKDSLPDPNSRFEKILRAMLHKKIYPQRPTPKAASNKYLDMPENDSGDGDDEHEEANHESKWDKTDSEYIVLEI</sequence>
<proteinExistence type="inferred from homology"/>
<dbReference type="InterPro" id="IPR044683">
    <property type="entry name" value="LAZY"/>
</dbReference>
<protein>
    <submittedName>
        <fullName evidence="4">Uncharacterized protein</fullName>
    </submittedName>
</protein>
<comment type="similarity">
    <text evidence="2">Belongs to the LAZY family.</text>
</comment>
<feature type="compositionally biased region" description="Acidic residues" evidence="3">
    <location>
        <begin position="184"/>
        <end position="196"/>
    </location>
</feature>
<feature type="compositionally biased region" description="Polar residues" evidence="3">
    <location>
        <begin position="11"/>
        <end position="31"/>
    </location>
</feature>
<dbReference type="EMBL" id="WHWC01000009">
    <property type="protein sequence ID" value="KAG8376238.1"/>
    <property type="molecule type" value="Genomic_DNA"/>
</dbReference>
<keyword evidence="5" id="KW-1185">Reference proteome</keyword>
<dbReference type="GO" id="GO:0009630">
    <property type="term" value="P:gravitropism"/>
    <property type="evidence" value="ECO:0007669"/>
    <property type="project" value="InterPro"/>
</dbReference>
<evidence type="ECO:0000256" key="2">
    <source>
        <dbReference type="ARBA" id="ARBA00024198"/>
    </source>
</evidence>
<feature type="region of interest" description="Disordered" evidence="3">
    <location>
        <begin position="168"/>
        <end position="216"/>
    </location>
</feature>
<organism evidence="4 5">
    <name type="scientific">Buddleja alternifolia</name>
    <dbReference type="NCBI Taxonomy" id="168488"/>
    <lineage>
        <taxon>Eukaryota</taxon>
        <taxon>Viridiplantae</taxon>
        <taxon>Streptophyta</taxon>
        <taxon>Embryophyta</taxon>
        <taxon>Tracheophyta</taxon>
        <taxon>Spermatophyta</taxon>
        <taxon>Magnoliopsida</taxon>
        <taxon>eudicotyledons</taxon>
        <taxon>Gunneridae</taxon>
        <taxon>Pentapetalae</taxon>
        <taxon>asterids</taxon>
        <taxon>lamiids</taxon>
        <taxon>Lamiales</taxon>
        <taxon>Scrophulariaceae</taxon>
        <taxon>Buddlejeae</taxon>
        <taxon>Buddleja</taxon>
    </lineage>
</organism>
<dbReference type="AlphaFoldDB" id="A0AAV6XAR4"/>
<dbReference type="Proteomes" id="UP000826271">
    <property type="component" value="Unassembled WGS sequence"/>
</dbReference>
<dbReference type="GO" id="GO:0040008">
    <property type="term" value="P:regulation of growth"/>
    <property type="evidence" value="ECO:0007669"/>
    <property type="project" value="InterPro"/>
</dbReference>
<feature type="region of interest" description="Disordered" evidence="3">
    <location>
        <begin position="1"/>
        <end position="31"/>
    </location>
</feature>